<organism evidence="1 2">
    <name type="scientific">Miniphocaeibacter halophilus</name>
    <dbReference type="NCBI Taxonomy" id="2931922"/>
    <lineage>
        <taxon>Bacteria</taxon>
        <taxon>Bacillati</taxon>
        <taxon>Bacillota</taxon>
        <taxon>Tissierellia</taxon>
        <taxon>Tissierellales</taxon>
        <taxon>Peptoniphilaceae</taxon>
        <taxon>Miniphocaeibacter</taxon>
    </lineage>
</organism>
<sequence length="466" mass="52743">MKISIKNRIVSSFVLLIIFTVVVFEIFSIYSVRYYYYYSVIYDNLRNEIKYSLEMSNINSSDYNIETSILEDMDQYYRGIKSQVQILTNSKVVIYDSLGTDLVGKQIKGYKDIDDASEGMDGQYIGNVSYSEDKVMSVSSPIKTQDGQKAIFRLTTSLKNVDLLVRERYIAFLSFGIFVILISIAISVIMSNNLVKPIKNLTKTAEKLAEGQLNTRVESSKFEEIDALSRTLNYMTDNIKEKEKLKNDFISSVSHELRTPLTSINGWATTLLFEPEDTELVKEGLEIIQGECSRLSLMVEELLDFSRFTSNRIKLEKEETDFTELAIEIKKQLTPRAKSLGIDLIINFEPEHIMASLDPNRMKQVLINLLDNALKFTNTGGVVILNLGEDEKNLHFEVIDTGVGIDSEEISLITGKFYKGKNSNSHTGLGLSICEEIVKLHNGEMMISSEIGEGTTIKISIPKKEE</sequence>
<accession>A0AC61MTD9</accession>
<keyword evidence="1" id="KW-0808">Transferase</keyword>
<gene>
    <name evidence="1" type="ORF">JFY71_09360</name>
</gene>
<keyword evidence="1" id="KW-0418">Kinase</keyword>
<proteinExistence type="predicted"/>
<dbReference type="Proteomes" id="UP000595814">
    <property type="component" value="Chromosome"/>
</dbReference>
<keyword evidence="2" id="KW-1185">Reference proteome</keyword>
<protein>
    <submittedName>
        <fullName evidence="1">HAMP domain-containing histidine kinase</fullName>
    </submittedName>
</protein>
<dbReference type="EMBL" id="CP066744">
    <property type="protein sequence ID" value="QQK07496.1"/>
    <property type="molecule type" value="Genomic_DNA"/>
</dbReference>
<name>A0AC61MTD9_9FIRM</name>
<evidence type="ECO:0000313" key="1">
    <source>
        <dbReference type="EMBL" id="QQK07496.1"/>
    </source>
</evidence>
<reference evidence="1 2" key="1">
    <citation type="journal article" date="2022" name="Int. J. Syst. Evol. Microbiol.">
        <title>Miniphocaeibacter halophilus sp. nov., an ammonium-tolerant acetate-producing bacterium isolated from a biogas system.</title>
        <authorList>
            <person name="Schnurer A."/>
            <person name="Singh A."/>
            <person name="Bi S."/>
            <person name="Qiao W."/>
            <person name="Westerholm M."/>
        </authorList>
    </citation>
    <scope>NUCLEOTIDE SEQUENCE [LARGE SCALE GENOMIC DNA]</scope>
    <source>
        <strain evidence="1 2">AMB_01</strain>
    </source>
</reference>
<evidence type="ECO:0000313" key="2">
    <source>
        <dbReference type="Proteomes" id="UP000595814"/>
    </source>
</evidence>